<evidence type="ECO:0000256" key="1">
    <source>
        <dbReference type="ARBA" id="ARBA00022801"/>
    </source>
</evidence>
<proteinExistence type="predicted"/>
<dbReference type="PANTHER" id="PTHR10272">
    <property type="entry name" value="PLATELET-ACTIVATING FACTOR ACETYLHYDROLASE"/>
    <property type="match status" value="1"/>
</dbReference>
<dbReference type="AlphaFoldDB" id="A0A5C6F683"/>
<protein>
    <submittedName>
        <fullName evidence="5">Alpha/beta hydrolase family protein</fullName>
    </submittedName>
</protein>
<dbReference type="GO" id="GO:0003847">
    <property type="term" value="F:1-alkyl-2-acetylglycerophosphocholine esterase activity"/>
    <property type="evidence" value="ECO:0007669"/>
    <property type="project" value="TreeGrafter"/>
</dbReference>
<dbReference type="SUPFAM" id="SSF53474">
    <property type="entry name" value="alpha/beta-Hydrolases"/>
    <property type="match status" value="1"/>
</dbReference>
<evidence type="ECO:0000256" key="2">
    <source>
        <dbReference type="ARBA" id="ARBA00022963"/>
    </source>
</evidence>
<evidence type="ECO:0000256" key="3">
    <source>
        <dbReference type="ARBA" id="ARBA00023098"/>
    </source>
</evidence>
<keyword evidence="3" id="KW-0443">Lipid metabolism</keyword>
<gene>
    <name evidence="5" type="ORF">Poly59_18760</name>
</gene>
<accession>A0A5C6F683</accession>
<dbReference type="PANTHER" id="PTHR10272:SF0">
    <property type="entry name" value="PLATELET-ACTIVATING FACTOR ACETYLHYDROLASE"/>
    <property type="match status" value="1"/>
</dbReference>
<reference evidence="5 6" key="1">
    <citation type="submission" date="2019-02" db="EMBL/GenBank/DDBJ databases">
        <title>Deep-cultivation of Planctomycetes and their phenomic and genomic characterization uncovers novel biology.</title>
        <authorList>
            <person name="Wiegand S."/>
            <person name="Jogler M."/>
            <person name="Boedeker C."/>
            <person name="Pinto D."/>
            <person name="Vollmers J."/>
            <person name="Rivas-Marin E."/>
            <person name="Kohn T."/>
            <person name="Peeters S.H."/>
            <person name="Heuer A."/>
            <person name="Rast P."/>
            <person name="Oberbeckmann S."/>
            <person name="Bunk B."/>
            <person name="Jeske O."/>
            <person name="Meyerdierks A."/>
            <person name="Storesund J.E."/>
            <person name="Kallscheuer N."/>
            <person name="Luecker S."/>
            <person name="Lage O.M."/>
            <person name="Pohl T."/>
            <person name="Merkel B.J."/>
            <person name="Hornburger P."/>
            <person name="Mueller R.-W."/>
            <person name="Bruemmer F."/>
            <person name="Labrenz M."/>
            <person name="Spormann A.M."/>
            <person name="Op Den Camp H."/>
            <person name="Overmann J."/>
            <person name="Amann R."/>
            <person name="Jetten M.S.M."/>
            <person name="Mascher T."/>
            <person name="Medema M.H."/>
            <person name="Devos D.P."/>
            <person name="Kaster A.-K."/>
            <person name="Ovreas L."/>
            <person name="Rohde M."/>
            <person name="Galperin M.Y."/>
            <person name="Jogler C."/>
        </authorList>
    </citation>
    <scope>NUCLEOTIDE SEQUENCE [LARGE SCALE GENOMIC DNA]</scope>
    <source>
        <strain evidence="5 6">Poly59</strain>
    </source>
</reference>
<comment type="caution">
    <text evidence="5">The sequence shown here is derived from an EMBL/GenBank/DDBJ whole genome shotgun (WGS) entry which is preliminary data.</text>
</comment>
<name>A0A5C6F683_9BACT</name>
<feature type="signal peptide" evidence="4">
    <location>
        <begin position="1"/>
        <end position="28"/>
    </location>
</feature>
<organism evidence="5 6">
    <name type="scientific">Rubripirellula reticaptiva</name>
    <dbReference type="NCBI Taxonomy" id="2528013"/>
    <lineage>
        <taxon>Bacteria</taxon>
        <taxon>Pseudomonadati</taxon>
        <taxon>Planctomycetota</taxon>
        <taxon>Planctomycetia</taxon>
        <taxon>Pirellulales</taxon>
        <taxon>Pirellulaceae</taxon>
        <taxon>Rubripirellula</taxon>
    </lineage>
</organism>
<dbReference type="GO" id="GO:0016042">
    <property type="term" value="P:lipid catabolic process"/>
    <property type="evidence" value="ECO:0007669"/>
    <property type="project" value="UniProtKB-KW"/>
</dbReference>
<dbReference type="EMBL" id="SJPX01000002">
    <property type="protein sequence ID" value="TWU55576.1"/>
    <property type="molecule type" value="Genomic_DNA"/>
</dbReference>
<evidence type="ECO:0000256" key="4">
    <source>
        <dbReference type="SAM" id="SignalP"/>
    </source>
</evidence>
<keyword evidence="6" id="KW-1185">Reference proteome</keyword>
<dbReference type="RefSeq" id="WP_146533746.1">
    <property type="nucleotide sequence ID" value="NZ_SJPX01000002.1"/>
</dbReference>
<dbReference type="InterPro" id="IPR029058">
    <property type="entry name" value="AB_hydrolase_fold"/>
</dbReference>
<sequence precursor="true">MNIDHAQAKRFSILIIVLSMLIDIAAAAQTLDYDPSVSLGAVVIEDDQFTYDDRDVPIRIYLPESTVASPVLLFSHGLGGSREGGTYLGKHWAGRGYTVVALQHAGSDVEVIKNAPRLKMMQTLQLAASAANAQFRYSDVKATLDYLEKQNNTNGKYAGRFDMTKIGMSGHSFGAVTTQAVSGQSYKFQGQKHTDQRIDAAIAFSPSVPTYGHDENTFSKVSIPWMLMTGTKDDARFGRNLDAKSRRKVFQGLPSSGHFYELVLHDAEHAAFADQRGGRTSARNPNHHKAITALSTAFWDAYLRGDEKAKSWLNNSGARTALEPNDQWQRK</sequence>
<evidence type="ECO:0000313" key="6">
    <source>
        <dbReference type="Proteomes" id="UP000317977"/>
    </source>
</evidence>
<dbReference type="OrthoDB" id="192696at2"/>
<dbReference type="Proteomes" id="UP000317977">
    <property type="component" value="Unassembled WGS sequence"/>
</dbReference>
<evidence type="ECO:0000313" key="5">
    <source>
        <dbReference type="EMBL" id="TWU55576.1"/>
    </source>
</evidence>
<keyword evidence="2" id="KW-0442">Lipid degradation</keyword>
<feature type="chain" id="PRO_5022827265" evidence="4">
    <location>
        <begin position="29"/>
        <end position="331"/>
    </location>
</feature>
<keyword evidence="4" id="KW-0732">Signal</keyword>
<keyword evidence="1 5" id="KW-0378">Hydrolase</keyword>
<dbReference type="Gene3D" id="3.40.50.1820">
    <property type="entry name" value="alpha/beta hydrolase"/>
    <property type="match status" value="1"/>
</dbReference>